<accession>A0ABV6VXS1</accession>
<comment type="caution">
    <text evidence="2">The sequence shown here is derived from an EMBL/GenBank/DDBJ whole genome shotgun (WGS) entry which is preliminary data.</text>
</comment>
<dbReference type="InterPro" id="IPR036736">
    <property type="entry name" value="ACP-like_sf"/>
</dbReference>
<dbReference type="SUPFAM" id="SSF47336">
    <property type="entry name" value="ACP-like"/>
    <property type="match status" value="1"/>
</dbReference>
<dbReference type="InterPro" id="IPR009081">
    <property type="entry name" value="PP-bd_ACP"/>
</dbReference>
<dbReference type="Pfam" id="PF00550">
    <property type="entry name" value="PP-binding"/>
    <property type="match status" value="1"/>
</dbReference>
<feature type="domain" description="Carrier" evidence="1">
    <location>
        <begin position="9"/>
        <end position="86"/>
    </location>
</feature>
<sequence>MQDTHDLAHDRITRITRIVSDHLEIEPDEIAPGDRFVEDHGADSLALIGVLAALEAEFKVGIDQSELPRMTDISSVDRVIAEISGW</sequence>
<dbReference type="Gene3D" id="1.10.1200.10">
    <property type="entry name" value="ACP-like"/>
    <property type="match status" value="1"/>
</dbReference>
<evidence type="ECO:0000259" key="1">
    <source>
        <dbReference type="PROSITE" id="PS50075"/>
    </source>
</evidence>
<organism evidence="2 3">
    <name type="scientific">Streptacidiphilus cavernicola</name>
    <dbReference type="NCBI Taxonomy" id="3342716"/>
    <lineage>
        <taxon>Bacteria</taxon>
        <taxon>Bacillati</taxon>
        <taxon>Actinomycetota</taxon>
        <taxon>Actinomycetes</taxon>
        <taxon>Kitasatosporales</taxon>
        <taxon>Streptomycetaceae</taxon>
        <taxon>Streptacidiphilus</taxon>
    </lineage>
</organism>
<dbReference type="PROSITE" id="PS50075">
    <property type="entry name" value="CARRIER"/>
    <property type="match status" value="1"/>
</dbReference>
<name>A0ABV6VXS1_9ACTN</name>
<dbReference type="RefSeq" id="WP_380537272.1">
    <property type="nucleotide sequence ID" value="NZ_JBHFAB010000012.1"/>
</dbReference>
<reference evidence="2 3" key="1">
    <citation type="submission" date="2024-09" db="EMBL/GenBank/DDBJ databases">
        <authorList>
            <person name="Lee S.D."/>
        </authorList>
    </citation>
    <scope>NUCLEOTIDE SEQUENCE [LARGE SCALE GENOMIC DNA]</scope>
    <source>
        <strain evidence="2 3">N8-3</strain>
    </source>
</reference>
<keyword evidence="3" id="KW-1185">Reference proteome</keyword>
<gene>
    <name evidence="2" type="ORF">ACEZDE_17800</name>
</gene>
<evidence type="ECO:0000313" key="2">
    <source>
        <dbReference type="EMBL" id="MFC1418478.1"/>
    </source>
</evidence>
<dbReference type="Proteomes" id="UP001592531">
    <property type="component" value="Unassembled WGS sequence"/>
</dbReference>
<proteinExistence type="predicted"/>
<protein>
    <submittedName>
        <fullName evidence="2">Acyl carrier protein</fullName>
    </submittedName>
</protein>
<dbReference type="EMBL" id="JBHFAB010000012">
    <property type="protein sequence ID" value="MFC1418478.1"/>
    <property type="molecule type" value="Genomic_DNA"/>
</dbReference>
<evidence type="ECO:0000313" key="3">
    <source>
        <dbReference type="Proteomes" id="UP001592531"/>
    </source>
</evidence>